<evidence type="ECO:0000256" key="2">
    <source>
        <dbReference type="RuleBase" id="RU362039"/>
    </source>
</evidence>
<protein>
    <recommendedName>
        <fullName evidence="2">Phosphoesterase</fullName>
        <ecNumber evidence="2">3.1.4.-</ecNumber>
    </recommendedName>
</protein>
<dbReference type="CDD" id="cd00841">
    <property type="entry name" value="MPP_YfcE"/>
    <property type="match status" value="1"/>
</dbReference>
<evidence type="ECO:0000313" key="4">
    <source>
        <dbReference type="EMBL" id="KUK22978.1"/>
    </source>
</evidence>
<dbReference type="GO" id="GO:0016787">
    <property type="term" value="F:hydrolase activity"/>
    <property type="evidence" value="ECO:0007669"/>
    <property type="project" value="UniProtKB-UniRule"/>
</dbReference>
<comment type="similarity">
    <text evidence="1 2">Belongs to the metallophosphoesterase superfamily. YfcE family.</text>
</comment>
<evidence type="ECO:0000313" key="5">
    <source>
        <dbReference type="Proteomes" id="UP000058636"/>
    </source>
</evidence>
<dbReference type="PANTHER" id="PTHR43165">
    <property type="entry name" value="METALLOPHOSPHOESTERASE"/>
    <property type="match status" value="1"/>
</dbReference>
<dbReference type="AlphaFoldDB" id="A0A101EQE9"/>
<keyword evidence="2" id="KW-0479">Metal-binding</keyword>
<dbReference type="PATRIC" id="fig|93930.3.peg.1781"/>
<dbReference type="RefSeq" id="WP_011943298.1">
    <property type="nucleotide sequence ID" value="NZ_DAITJQ010000002.1"/>
</dbReference>
<organism evidence="4 5">
    <name type="scientific">Thermotoga petrophila</name>
    <dbReference type="NCBI Taxonomy" id="93929"/>
    <lineage>
        <taxon>Bacteria</taxon>
        <taxon>Thermotogati</taxon>
        <taxon>Thermotogota</taxon>
        <taxon>Thermotogae</taxon>
        <taxon>Thermotogales</taxon>
        <taxon>Thermotogaceae</taxon>
        <taxon>Thermotoga</taxon>
    </lineage>
</organism>
<dbReference type="OMA" id="PGEVCGY"/>
<dbReference type="SUPFAM" id="SSF56300">
    <property type="entry name" value="Metallo-dependent phosphatases"/>
    <property type="match status" value="1"/>
</dbReference>
<name>A0A101EQE9_9THEM</name>
<proteinExistence type="inferred from homology"/>
<accession>A0A101EQE9</accession>
<feature type="domain" description="Calcineurin-like phosphoesterase" evidence="3">
    <location>
        <begin position="3"/>
        <end position="148"/>
    </location>
</feature>
<dbReference type="InterPro" id="IPR041802">
    <property type="entry name" value="MPP_YfcE"/>
</dbReference>
<dbReference type="EC" id="3.1.4.-" evidence="2"/>
<comment type="caution">
    <text evidence="4">The sequence shown here is derived from an EMBL/GenBank/DDBJ whole genome shotgun (WGS) entry which is preliminary data.</text>
</comment>
<evidence type="ECO:0000259" key="3">
    <source>
        <dbReference type="Pfam" id="PF12850"/>
    </source>
</evidence>
<dbReference type="NCBIfam" id="TIGR00040">
    <property type="entry name" value="yfcE"/>
    <property type="match status" value="1"/>
</dbReference>
<dbReference type="Proteomes" id="UP000058636">
    <property type="component" value="Unassembled WGS sequence"/>
</dbReference>
<dbReference type="InterPro" id="IPR000979">
    <property type="entry name" value="Phosphodiesterase_MJ0936/Vps29"/>
</dbReference>
<dbReference type="EMBL" id="LGFG01000068">
    <property type="protein sequence ID" value="KUK22978.1"/>
    <property type="molecule type" value="Genomic_DNA"/>
</dbReference>
<dbReference type="PANTHER" id="PTHR43165:SF1">
    <property type="entry name" value="PHOSPHODIESTERASE MJ0936"/>
    <property type="match status" value="1"/>
</dbReference>
<sequence length="158" mass="17856">MWLILSDTHDNMEVLKKVEELLSEKNIEKVFHCGDFVAPFTLGRLIKEGVDFYGVFGNNDGEVLLLDKRSGGRIKKPPISLEVDGLRIAMMHEPILLDAIVRSQEFDLILYGHTHRVDVRKEGKTLVVNPGEACGYLSGKSTVYLFDPRTREGELLEL</sequence>
<evidence type="ECO:0000256" key="1">
    <source>
        <dbReference type="ARBA" id="ARBA00008950"/>
    </source>
</evidence>
<dbReference type="GO" id="GO:0046872">
    <property type="term" value="F:metal ion binding"/>
    <property type="evidence" value="ECO:0007669"/>
    <property type="project" value="UniProtKB-KW"/>
</dbReference>
<dbReference type="InterPro" id="IPR053193">
    <property type="entry name" value="MetalloPDE_YfcE-like"/>
</dbReference>
<dbReference type="Gene3D" id="3.60.21.10">
    <property type="match status" value="1"/>
</dbReference>
<dbReference type="InterPro" id="IPR029052">
    <property type="entry name" value="Metallo-depent_PP-like"/>
</dbReference>
<reference evidence="4 5" key="1">
    <citation type="journal article" date="2015" name="MBio">
        <title>Genome-Resolved Metagenomic Analysis Reveals Roles for Candidate Phyla and Other Microbial Community Members in Biogeochemical Transformations in Oil Reservoirs.</title>
        <authorList>
            <person name="Hu P."/>
            <person name="Tom L."/>
            <person name="Singh A."/>
            <person name="Thomas B.C."/>
            <person name="Baker B.J."/>
            <person name="Piceno Y.M."/>
            <person name="Andersen G.L."/>
            <person name="Banfield J.F."/>
        </authorList>
    </citation>
    <scope>NUCLEOTIDE SEQUENCE [LARGE SCALE GENOMIC DNA]</scope>
    <source>
        <strain evidence="4">46_26</strain>
    </source>
</reference>
<dbReference type="Pfam" id="PF12850">
    <property type="entry name" value="Metallophos_2"/>
    <property type="match status" value="1"/>
</dbReference>
<gene>
    <name evidence="4" type="ORF">XD57_0926</name>
</gene>
<dbReference type="InterPro" id="IPR024654">
    <property type="entry name" value="Calcineurin-like_PHP_lpxH"/>
</dbReference>
<comment type="cofactor">
    <cofactor evidence="2">
        <name>a divalent metal cation</name>
        <dbReference type="ChEBI" id="CHEBI:60240"/>
    </cofactor>
</comment>